<protein>
    <recommendedName>
        <fullName evidence="3">Insertion element IS150 protein InsJ-like helix-turn-helix domain-containing protein</fullName>
    </recommendedName>
</protein>
<feature type="domain" description="Insertion element IS150 protein InsJ-like helix-turn-helix" evidence="3">
    <location>
        <begin position="68"/>
        <end position="119"/>
    </location>
</feature>
<feature type="region of interest" description="Disordered" evidence="2">
    <location>
        <begin position="107"/>
        <end position="133"/>
    </location>
</feature>
<reference evidence="4 5" key="1">
    <citation type="journal article" date="2013" name="Genome Announc.">
        <title>First draft genome sequence from a member of the genus agrococcus, isolated from modern microbialites.</title>
        <authorList>
            <person name="White R.A.III."/>
            <person name="Grassa C.J."/>
            <person name="Suttle C.A."/>
        </authorList>
    </citation>
    <scope>NUCLEOTIDE SEQUENCE [LARGE SCALE GENOMIC DNA]</scope>
    <source>
        <strain evidence="4 5">RW1</strain>
    </source>
</reference>
<dbReference type="InterPro" id="IPR055247">
    <property type="entry name" value="InsJ-like_HTH"/>
</dbReference>
<dbReference type="RefSeq" id="WP_021065063.1">
    <property type="nucleotide sequence ID" value="NZ_ASHR01000030.1"/>
</dbReference>
<accession>U1MNW0</accession>
<dbReference type="SUPFAM" id="SSF46689">
    <property type="entry name" value="Homeodomain-like"/>
    <property type="match status" value="1"/>
</dbReference>
<dbReference type="InterPro" id="IPR009057">
    <property type="entry name" value="Homeodomain-like_sf"/>
</dbReference>
<dbReference type="Proteomes" id="UP000016462">
    <property type="component" value="Unassembled WGS sequence"/>
</dbReference>
<dbReference type="EMBL" id="ASHR01000030">
    <property type="protein sequence ID" value="ERG63586.1"/>
    <property type="molecule type" value="Genomic_DNA"/>
</dbReference>
<dbReference type="InterPro" id="IPR036388">
    <property type="entry name" value="WH-like_DNA-bd_sf"/>
</dbReference>
<evidence type="ECO:0000256" key="1">
    <source>
        <dbReference type="ARBA" id="ARBA00038232"/>
    </source>
</evidence>
<dbReference type="Pfam" id="PF13518">
    <property type="entry name" value="HTH_28"/>
    <property type="match status" value="1"/>
</dbReference>
<dbReference type="AlphaFoldDB" id="U1MNW0"/>
<organism evidence="4 5">
    <name type="scientific">Agrococcus pavilionensis RW1</name>
    <dbReference type="NCBI Taxonomy" id="1330458"/>
    <lineage>
        <taxon>Bacteria</taxon>
        <taxon>Bacillati</taxon>
        <taxon>Actinomycetota</taxon>
        <taxon>Actinomycetes</taxon>
        <taxon>Micrococcales</taxon>
        <taxon>Microbacteriaceae</taxon>
        <taxon>Agrococcus</taxon>
    </lineage>
</organism>
<dbReference type="Gene3D" id="1.10.10.10">
    <property type="entry name" value="Winged helix-like DNA-binding domain superfamily/Winged helix DNA-binding domain"/>
    <property type="match status" value="1"/>
</dbReference>
<comment type="similarity">
    <text evidence="1">Belongs to the IS150/IS1296 orfA family.</text>
</comment>
<dbReference type="PANTHER" id="PTHR33795">
    <property type="entry name" value="INSERTION ELEMENT IS150 PROTEIN INSJ"/>
    <property type="match status" value="1"/>
</dbReference>
<dbReference type="PANTHER" id="PTHR33795:SF1">
    <property type="entry name" value="INSERTION ELEMENT IS150 PROTEIN INSJ"/>
    <property type="match status" value="1"/>
</dbReference>
<sequence length="164" mass="18676">MDQRSSLTEQQREFAVACFEEGRGEKSVVTELGVSGPAVKRLYDRWRVRGRGALVTKPTKQSYPFEIKLAIVTRFLGGESKVALAREFELSSPKLIETWARKYRNDGEEALRPKPLGRPPGSAPPAGGEESELQRLRRENEYLRAQNAYLGKLQALMDQRRRTR</sequence>
<keyword evidence="5" id="KW-1185">Reference proteome</keyword>
<comment type="caution">
    <text evidence="4">The sequence shown here is derived from an EMBL/GenBank/DDBJ whole genome shotgun (WGS) entry which is preliminary data.</text>
</comment>
<proteinExistence type="inferred from homology"/>
<evidence type="ECO:0000313" key="5">
    <source>
        <dbReference type="Proteomes" id="UP000016462"/>
    </source>
</evidence>
<evidence type="ECO:0000259" key="3">
    <source>
        <dbReference type="Pfam" id="PF13518"/>
    </source>
</evidence>
<name>U1MNW0_9MICO</name>
<evidence type="ECO:0000313" key="4">
    <source>
        <dbReference type="EMBL" id="ERG63586.1"/>
    </source>
</evidence>
<dbReference type="InterPro" id="IPR052057">
    <property type="entry name" value="IS150/IS1296_orfA-like"/>
</dbReference>
<gene>
    <name evidence="4" type="ORF">L332_03850</name>
</gene>
<evidence type="ECO:0000256" key="2">
    <source>
        <dbReference type="SAM" id="MobiDB-lite"/>
    </source>
</evidence>